<protein>
    <recommendedName>
        <fullName evidence="2">DUF6593 domain-containing protein</fullName>
    </recommendedName>
</protein>
<evidence type="ECO:0000313" key="4">
    <source>
        <dbReference type="Proteomes" id="UP000521872"/>
    </source>
</evidence>
<evidence type="ECO:0000259" key="2">
    <source>
        <dbReference type="Pfam" id="PF20236"/>
    </source>
</evidence>
<proteinExistence type="predicted"/>
<dbReference type="AlphaFoldDB" id="A0A8H4QP49"/>
<organism evidence="3 4">
    <name type="scientific">Agrocybe pediades</name>
    <dbReference type="NCBI Taxonomy" id="84607"/>
    <lineage>
        <taxon>Eukaryota</taxon>
        <taxon>Fungi</taxon>
        <taxon>Dikarya</taxon>
        <taxon>Basidiomycota</taxon>
        <taxon>Agaricomycotina</taxon>
        <taxon>Agaricomycetes</taxon>
        <taxon>Agaricomycetidae</taxon>
        <taxon>Agaricales</taxon>
        <taxon>Agaricineae</taxon>
        <taxon>Strophariaceae</taxon>
        <taxon>Agrocybe</taxon>
    </lineage>
</organism>
<evidence type="ECO:0000256" key="1">
    <source>
        <dbReference type="SAM" id="MobiDB-lite"/>
    </source>
</evidence>
<comment type="caution">
    <text evidence="3">The sequence shown here is derived from an EMBL/GenBank/DDBJ whole genome shotgun (WGS) entry which is preliminary data.</text>
</comment>
<dbReference type="Pfam" id="PF20236">
    <property type="entry name" value="DUF6593"/>
    <property type="match status" value="1"/>
</dbReference>
<sequence length="207" mass="22828">MDFYLIPNDPKHTLLVSANGVPHYQIDTEQGARGNQVTLIQRPGIPSEDNIIAEIEWGESDMPTIIRSSMLGGAKGVVTKALDYLYKRHRFGPTRYFVADDSQEYRWKMIRGVGCVLTRSDSSTEIASSMSMLSTEGLFAGEKKHILRVQPCSVDMDIVILTFVMMEKKRRDRDGIGGDLYFTPHDAEPQGDGGDGDAGDGGLVGEL</sequence>
<feature type="domain" description="DUF6593" evidence="2">
    <location>
        <begin position="8"/>
        <end position="172"/>
    </location>
</feature>
<accession>A0A8H4QP49</accession>
<reference evidence="3 4" key="1">
    <citation type="submission" date="2019-12" db="EMBL/GenBank/DDBJ databases">
        <authorList>
            <person name="Floudas D."/>
            <person name="Bentzer J."/>
            <person name="Ahren D."/>
            <person name="Johansson T."/>
            <person name="Persson P."/>
            <person name="Tunlid A."/>
        </authorList>
    </citation>
    <scope>NUCLEOTIDE SEQUENCE [LARGE SCALE GENOMIC DNA]</scope>
    <source>
        <strain evidence="3 4">CBS 102.39</strain>
    </source>
</reference>
<dbReference type="Proteomes" id="UP000521872">
    <property type="component" value="Unassembled WGS sequence"/>
</dbReference>
<keyword evidence="4" id="KW-1185">Reference proteome</keyword>
<gene>
    <name evidence="3" type="ORF">D9613_003275</name>
</gene>
<name>A0A8H4QP49_9AGAR</name>
<dbReference type="InterPro" id="IPR046528">
    <property type="entry name" value="DUF6593"/>
</dbReference>
<dbReference type="EMBL" id="JAACJL010000044">
    <property type="protein sequence ID" value="KAF4614780.1"/>
    <property type="molecule type" value="Genomic_DNA"/>
</dbReference>
<evidence type="ECO:0000313" key="3">
    <source>
        <dbReference type="EMBL" id="KAF4614780.1"/>
    </source>
</evidence>
<feature type="region of interest" description="Disordered" evidence="1">
    <location>
        <begin position="177"/>
        <end position="207"/>
    </location>
</feature>